<reference evidence="2" key="1">
    <citation type="submission" date="2020-05" db="EMBL/GenBank/DDBJ databases">
        <authorList>
            <person name="Chiriac C."/>
            <person name="Salcher M."/>
            <person name="Ghai R."/>
            <person name="Kavagutti S V."/>
        </authorList>
    </citation>
    <scope>NUCLEOTIDE SEQUENCE</scope>
</reference>
<dbReference type="AlphaFoldDB" id="A0A6J7EPT3"/>
<sequence length="170" mass="17936">MTAPHGTHRHDDRGAALILAIGFILLISAIVGGLAALITSSLDNRGTLDTIRNRQYAADAGIQDAITQVRSVTNRTSALACDPSAPLTYVPFTTALNSSNIRVDCAKAFGVAGSTDNYVLAQRNVIFTACVDTGSACTTANVIIRAQVDFEQKYAGAVTTTFVQSWSVNQ</sequence>
<dbReference type="EMBL" id="CAFBLP010000061">
    <property type="protein sequence ID" value="CAB4885562.1"/>
    <property type="molecule type" value="Genomic_DNA"/>
</dbReference>
<proteinExistence type="predicted"/>
<keyword evidence="1" id="KW-1133">Transmembrane helix</keyword>
<evidence type="ECO:0000313" key="2">
    <source>
        <dbReference type="EMBL" id="CAB4885562.1"/>
    </source>
</evidence>
<gene>
    <name evidence="2" type="ORF">UFOPK3376_02144</name>
</gene>
<feature type="transmembrane region" description="Helical" evidence="1">
    <location>
        <begin position="15"/>
        <end position="38"/>
    </location>
</feature>
<name>A0A6J7EPT3_9ZZZZ</name>
<keyword evidence="1" id="KW-0472">Membrane</keyword>
<organism evidence="2">
    <name type="scientific">freshwater metagenome</name>
    <dbReference type="NCBI Taxonomy" id="449393"/>
    <lineage>
        <taxon>unclassified sequences</taxon>
        <taxon>metagenomes</taxon>
        <taxon>ecological metagenomes</taxon>
    </lineage>
</organism>
<accession>A0A6J7EPT3</accession>
<protein>
    <submittedName>
        <fullName evidence="2">Unannotated protein</fullName>
    </submittedName>
</protein>
<keyword evidence="1" id="KW-0812">Transmembrane</keyword>
<evidence type="ECO:0000256" key="1">
    <source>
        <dbReference type="SAM" id="Phobius"/>
    </source>
</evidence>